<keyword evidence="4" id="KW-1185">Reference proteome</keyword>
<dbReference type="Proteomes" id="UP000447545">
    <property type="component" value="Unassembled WGS sequence"/>
</dbReference>
<evidence type="ECO:0000313" key="4">
    <source>
        <dbReference type="Proteomes" id="UP000447545"/>
    </source>
</evidence>
<accession>A0A7K1G9I5</accession>
<evidence type="ECO:0000313" key="3">
    <source>
        <dbReference type="EMBL" id="MTE25946.1"/>
    </source>
</evidence>
<dbReference type="PROSITE" id="PS50110">
    <property type="entry name" value="RESPONSE_REGULATORY"/>
    <property type="match status" value="1"/>
</dbReference>
<dbReference type="SMART" id="SM00448">
    <property type="entry name" value="REC"/>
    <property type="match status" value="1"/>
</dbReference>
<sequence length="148" mass="16962">MATTNIHLLLADDDIDDCNFFKEATAEINRPIAVTTVNDGVQLMDYLRSDLSEYPNLIFLDLNMPKKSGLECITEIKSIRELNDIPIVIYSTSLDRSVVNHLYDVGAHKYIQKPNDFNRIISVIEKTINFLFDEIPAEQSRDQFIIQP</sequence>
<feature type="domain" description="Response regulatory" evidence="2">
    <location>
        <begin position="7"/>
        <end position="128"/>
    </location>
</feature>
<dbReference type="SUPFAM" id="SSF52172">
    <property type="entry name" value="CheY-like"/>
    <property type="match status" value="1"/>
</dbReference>
<dbReference type="Pfam" id="PF00072">
    <property type="entry name" value="Response_reg"/>
    <property type="match status" value="1"/>
</dbReference>
<dbReference type="AlphaFoldDB" id="A0A7K1G9I5"/>
<dbReference type="PANTHER" id="PTHR44520:SF2">
    <property type="entry name" value="RESPONSE REGULATOR RCP1"/>
    <property type="match status" value="1"/>
</dbReference>
<evidence type="ECO:0000256" key="1">
    <source>
        <dbReference type="PROSITE-ProRule" id="PRU00169"/>
    </source>
</evidence>
<dbReference type="InterPro" id="IPR011006">
    <property type="entry name" value="CheY-like_superfamily"/>
</dbReference>
<dbReference type="EMBL" id="WJYA01000003">
    <property type="protein sequence ID" value="MTE25946.1"/>
    <property type="molecule type" value="Genomic_DNA"/>
</dbReference>
<name>A0A7K1G9I5_9FLAO</name>
<dbReference type="Gene3D" id="3.40.50.2300">
    <property type="match status" value="1"/>
</dbReference>
<dbReference type="PANTHER" id="PTHR44520">
    <property type="entry name" value="RESPONSE REGULATOR RCP1-RELATED"/>
    <property type="match status" value="1"/>
</dbReference>
<reference evidence="3 4" key="1">
    <citation type="submission" date="2019-11" db="EMBL/GenBank/DDBJ databases">
        <title>Winogradskyella ouciana sp. nov., isolated from the hadal seawater of the Mariana Trench.</title>
        <authorList>
            <person name="Liu R."/>
        </authorList>
    </citation>
    <scope>NUCLEOTIDE SEQUENCE [LARGE SCALE GENOMIC DNA]</scope>
    <source>
        <strain evidence="3 4">ZXX205</strain>
    </source>
</reference>
<gene>
    <name evidence="3" type="ORF">F1003_03285</name>
</gene>
<comment type="caution">
    <text evidence="3">The sequence shown here is derived from an EMBL/GenBank/DDBJ whole genome shotgun (WGS) entry which is preliminary data.</text>
</comment>
<feature type="modified residue" description="4-aspartylphosphate" evidence="1">
    <location>
        <position position="61"/>
    </location>
</feature>
<keyword evidence="1" id="KW-0597">Phosphoprotein</keyword>
<protein>
    <submittedName>
        <fullName evidence="3">Response regulator</fullName>
    </submittedName>
</protein>
<dbReference type="RefSeq" id="WP_155087788.1">
    <property type="nucleotide sequence ID" value="NZ_WJYA01000003.1"/>
</dbReference>
<proteinExistence type="predicted"/>
<dbReference type="InterPro" id="IPR052893">
    <property type="entry name" value="TCS_response_regulator"/>
</dbReference>
<evidence type="ECO:0000259" key="2">
    <source>
        <dbReference type="PROSITE" id="PS50110"/>
    </source>
</evidence>
<dbReference type="GO" id="GO:0000160">
    <property type="term" value="P:phosphorelay signal transduction system"/>
    <property type="evidence" value="ECO:0007669"/>
    <property type="project" value="InterPro"/>
</dbReference>
<organism evidence="3 4">
    <name type="scientific">Winogradskyella ouciana</name>
    <dbReference type="NCBI Taxonomy" id="2608631"/>
    <lineage>
        <taxon>Bacteria</taxon>
        <taxon>Pseudomonadati</taxon>
        <taxon>Bacteroidota</taxon>
        <taxon>Flavobacteriia</taxon>
        <taxon>Flavobacteriales</taxon>
        <taxon>Flavobacteriaceae</taxon>
        <taxon>Winogradskyella</taxon>
    </lineage>
</organism>
<dbReference type="InterPro" id="IPR001789">
    <property type="entry name" value="Sig_transdc_resp-reg_receiver"/>
</dbReference>